<keyword evidence="1" id="KW-1133">Transmembrane helix</keyword>
<proteinExistence type="predicted"/>
<dbReference type="STRING" id="670052.PA27867_0876"/>
<feature type="transmembrane region" description="Helical" evidence="1">
    <location>
        <begin position="27"/>
        <end position="46"/>
    </location>
</feature>
<evidence type="ECO:0000313" key="2">
    <source>
        <dbReference type="EMBL" id="ANP71843.1"/>
    </source>
</evidence>
<keyword evidence="1" id="KW-0472">Membrane</keyword>
<dbReference type="KEGG" id="cart:PA27867_0876"/>
<dbReference type="AlphaFoldDB" id="A0A1B1BH60"/>
<evidence type="ECO:0000256" key="1">
    <source>
        <dbReference type="SAM" id="Phobius"/>
    </source>
</evidence>
<dbReference type="PATRIC" id="fig|670052.7.peg.906"/>
<organism evidence="2 3">
    <name type="scientific">Cryobacterium arcticum</name>
    <dbReference type="NCBI Taxonomy" id="670052"/>
    <lineage>
        <taxon>Bacteria</taxon>
        <taxon>Bacillati</taxon>
        <taxon>Actinomycetota</taxon>
        <taxon>Actinomycetes</taxon>
        <taxon>Micrococcales</taxon>
        <taxon>Microbacteriaceae</taxon>
        <taxon>Cryobacterium</taxon>
    </lineage>
</organism>
<evidence type="ECO:0008006" key="4">
    <source>
        <dbReference type="Google" id="ProtNLM"/>
    </source>
</evidence>
<keyword evidence="1" id="KW-0812">Transmembrane</keyword>
<dbReference type="RefSeq" id="WP_236900837.1">
    <property type="nucleotide sequence ID" value="NZ_CP016282.1"/>
</dbReference>
<dbReference type="Proteomes" id="UP000092582">
    <property type="component" value="Chromosome 1"/>
</dbReference>
<gene>
    <name evidence="2" type="ORF">PA27867_0876</name>
</gene>
<keyword evidence="3" id="KW-1185">Reference proteome</keyword>
<accession>A0A1B1BH60</accession>
<evidence type="ECO:0000313" key="3">
    <source>
        <dbReference type="Proteomes" id="UP000092582"/>
    </source>
</evidence>
<dbReference type="EMBL" id="CP016282">
    <property type="protein sequence ID" value="ANP71843.1"/>
    <property type="molecule type" value="Genomic_DNA"/>
</dbReference>
<sequence length="112" mass="12159">MLTTAVLTGLAAHPGWGMGGGGFGWLFLLIPLFWIVVVVALFAIFGRRWRRGWDGQRPYAYPNGPYGAGPAAARSAEKTLAERFAQGDIDEVEYRARLEVLRANRDGAPPAG</sequence>
<name>A0A1B1BH60_9MICO</name>
<reference evidence="2 3" key="1">
    <citation type="submission" date="2016-06" db="EMBL/GenBank/DDBJ databases">
        <title>Genome sequencing of Cryobacterium arcticum PAMC 27867.</title>
        <authorList>
            <person name="Lee J."/>
            <person name="Kim O.-S."/>
        </authorList>
    </citation>
    <scope>NUCLEOTIDE SEQUENCE [LARGE SCALE GENOMIC DNA]</scope>
    <source>
        <strain evidence="2 3">PAMC 27867</strain>
    </source>
</reference>
<protein>
    <recommendedName>
        <fullName evidence="4">SHOCT domain-containing protein</fullName>
    </recommendedName>
</protein>